<reference evidence="1 2" key="2">
    <citation type="journal article" date="2015" name="Biomed. Res. Int.">
        <title>Effects of Arsenite Resistance on the Growth and Functional Gene Expression of Leptospirillum ferriphilum and Acidithiobacillus thiooxidans in Pure Culture and Coculture.</title>
        <authorList>
            <person name="Jiang H."/>
            <person name="Liang Y."/>
            <person name="Yin H."/>
            <person name="Xiao Y."/>
            <person name="Guo X."/>
            <person name="Xu Y."/>
            <person name="Hu Q."/>
            <person name="Liu H."/>
            <person name="Liu X."/>
        </authorList>
    </citation>
    <scope>NUCLEOTIDE SEQUENCE [LARGE SCALE GENOMIC DNA]</scope>
    <source>
        <strain evidence="1 2">YSK</strain>
    </source>
</reference>
<proteinExistence type="predicted"/>
<reference evidence="2" key="1">
    <citation type="submission" date="2014-02" db="EMBL/GenBank/DDBJ databases">
        <title>Complete genome sequence and comparative genomic analysis of the nitrogen-fixing bacterium Leptospirillum ferriphilum YSK.</title>
        <authorList>
            <person name="Guo X."/>
            <person name="Yin H."/>
            <person name="Liang Y."/>
            <person name="Hu Q."/>
            <person name="Ma L."/>
            <person name="Xiao Y."/>
            <person name="Zhang X."/>
            <person name="Qiu G."/>
            <person name="Liu X."/>
        </authorList>
    </citation>
    <scope>NUCLEOTIDE SEQUENCE [LARGE SCALE GENOMIC DNA]</scope>
    <source>
        <strain evidence="2">YSK</strain>
    </source>
</reference>
<evidence type="ECO:0000313" key="1">
    <source>
        <dbReference type="EMBL" id="AIA31957.1"/>
    </source>
</evidence>
<accession>A0A059Y358</accession>
<name>A0A059Y358_9BACT</name>
<dbReference type="OrthoDB" id="9875885at2"/>
<dbReference type="AlphaFoldDB" id="A0A059Y358"/>
<dbReference type="EMBL" id="CP007243">
    <property type="protein sequence ID" value="AIA31957.1"/>
    <property type="molecule type" value="Genomic_DNA"/>
</dbReference>
<dbReference type="KEGG" id="lfp:Y981_11090"/>
<protein>
    <submittedName>
        <fullName evidence="1">Uncharacterized protein</fullName>
    </submittedName>
</protein>
<dbReference type="HOGENOM" id="CLU_2450995_0_0_0"/>
<evidence type="ECO:0000313" key="2">
    <source>
        <dbReference type="Proteomes" id="UP000027059"/>
    </source>
</evidence>
<sequence length="89" mass="10171">MKPRPTLKDVLRTSEVESFIREGKTPSLHEAPDPDTVKITLALPRELHDALLVVLESRSLTLDQALREMLVEYIMKDWEWTEESPSGPS</sequence>
<dbReference type="Proteomes" id="UP000027059">
    <property type="component" value="Chromosome"/>
</dbReference>
<keyword evidence="2" id="KW-1185">Reference proteome</keyword>
<organism evidence="1 2">
    <name type="scientific">Leptospirillum ferriphilum YSK</name>
    <dbReference type="NCBI Taxonomy" id="1441628"/>
    <lineage>
        <taxon>Bacteria</taxon>
        <taxon>Pseudomonadati</taxon>
        <taxon>Nitrospirota</taxon>
        <taxon>Nitrospiria</taxon>
        <taxon>Nitrospirales</taxon>
        <taxon>Nitrospiraceae</taxon>
        <taxon>Leptospirillum</taxon>
    </lineage>
</organism>
<gene>
    <name evidence="1" type="ORF">Y981_11090</name>
</gene>
<dbReference type="RefSeq" id="WP_038506122.1">
    <property type="nucleotide sequence ID" value="NZ_CP007243.1"/>
</dbReference>